<comment type="caution">
    <text evidence="1">The sequence shown here is derived from an EMBL/GenBank/DDBJ whole genome shotgun (WGS) entry which is preliminary data.</text>
</comment>
<evidence type="ECO:0000313" key="1">
    <source>
        <dbReference type="EMBL" id="GAA1788816.1"/>
    </source>
</evidence>
<accession>A0ABN2LI42</accession>
<name>A0ABN2LI42_9ACTN</name>
<proteinExistence type="predicted"/>
<keyword evidence="2" id="KW-1185">Reference proteome</keyword>
<dbReference type="Proteomes" id="UP001500218">
    <property type="component" value="Unassembled WGS sequence"/>
</dbReference>
<gene>
    <name evidence="1" type="ORF">GCM10009682_08570</name>
</gene>
<dbReference type="EMBL" id="BAAALT010000016">
    <property type="protein sequence ID" value="GAA1788816.1"/>
    <property type="molecule type" value="Genomic_DNA"/>
</dbReference>
<protein>
    <submittedName>
        <fullName evidence="1">Uncharacterized protein</fullName>
    </submittedName>
</protein>
<sequence length="76" mass="8476">MEQGETKPASAFNNPTFTSSLAVQLNLWEYDGVLLPDDGLGGTTLPCTPREERPIQIVRTADIEYIVWVRVTSRLP</sequence>
<reference evidence="2" key="1">
    <citation type="journal article" date="2019" name="Int. J. Syst. Evol. Microbiol.">
        <title>The Global Catalogue of Microorganisms (GCM) 10K type strain sequencing project: providing services to taxonomists for standard genome sequencing and annotation.</title>
        <authorList>
            <consortium name="The Broad Institute Genomics Platform"/>
            <consortium name="The Broad Institute Genome Sequencing Center for Infectious Disease"/>
            <person name="Wu L."/>
            <person name="Ma J."/>
        </authorList>
    </citation>
    <scope>NUCLEOTIDE SEQUENCE [LARGE SCALE GENOMIC DNA]</scope>
    <source>
        <strain evidence="2">JCM 13250</strain>
    </source>
</reference>
<evidence type="ECO:0000313" key="2">
    <source>
        <dbReference type="Proteomes" id="UP001500218"/>
    </source>
</evidence>
<organism evidence="1 2">
    <name type="scientific">Luedemannella flava</name>
    <dbReference type="NCBI Taxonomy" id="349316"/>
    <lineage>
        <taxon>Bacteria</taxon>
        <taxon>Bacillati</taxon>
        <taxon>Actinomycetota</taxon>
        <taxon>Actinomycetes</taxon>
        <taxon>Micromonosporales</taxon>
        <taxon>Micromonosporaceae</taxon>
        <taxon>Luedemannella</taxon>
    </lineage>
</organism>